<dbReference type="OrthoDB" id="2656488at2"/>
<dbReference type="Proteomes" id="UP000002745">
    <property type="component" value="Chromosome"/>
</dbReference>
<name>C6XJM9_HIRBI</name>
<reference evidence="3" key="1">
    <citation type="journal article" date="2011" name="J. Bacteriol.">
        <title>Genome sequences of eight morphologically diverse alphaproteobacteria.</title>
        <authorList>
            <consortium name="US DOE Joint Genome Institute"/>
            <person name="Brown P.J."/>
            <person name="Kysela D.T."/>
            <person name="Buechlein A."/>
            <person name="Hemmerich C."/>
            <person name="Brun Y.V."/>
        </authorList>
    </citation>
    <scope>NUCLEOTIDE SEQUENCE [LARGE SCALE GENOMIC DNA]</scope>
    <source>
        <strain evidence="3">ATCC 49814 / DSM 5838 / IFAM 1418</strain>
    </source>
</reference>
<gene>
    <name evidence="2" type="ordered locus">Hbal_1636</name>
</gene>
<dbReference type="KEGG" id="hba:Hbal_1636"/>
<dbReference type="CDD" id="cd10447">
    <property type="entry name" value="GIY-YIG_unchar_2"/>
    <property type="match status" value="1"/>
</dbReference>
<dbReference type="Pfam" id="PF14267">
    <property type="entry name" value="DUF4357"/>
    <property type="match status" value="1"/>
</dbReference>
<dbReference type="InterPro" id="IPR025579">
    <property type="entry name" value="DUF4357"/>
</dbReference>
<proteinExistence type="predicted"/>
<dbReference type="AlphaFoldDB" id="C6XJM9"/>
<dbReference type="HOGENOM" id="CLU_052782_1_0_5"/>
<feature type="domain" description="GIY-YIG" evidence="1">
    <location>
        <begin position="48"/>
        <end position="128"/>
    </location>
</feature>
<dbReference type="RefSeq" id="WP_015827474.1">
    <property type="nucleotide sequence ID" value="NC_012982.1"/>
</dbReference>
<protein>
    <recommendedName>
        <fullName evidence="1">GIY-YIG domain-containing protein</fullName>
    </recommendedName>
</protein>
<dbReference type="eggNOG" id="COG0322">
    <property type="taxonomic scope" value="Bacteria"/>
</dbReference>
<accession>C6XJM9</accession>
<keyword evidence="3" id="KW-1185">Reference proteome</keyword>
<evidence type="ECO:0000313" key="2">
    <source>
        <dbReference type="EMBL" id="ACT59324.1"/>
    </source>
</evidence>
<dbReference type="InterPro" id="IPR000305">
    <property type="entry name" value="GIY-YIG_endonuc"/>
</dbReference>
<dbReference type="PROSITE" id="PS50164">
    <property type="entry name" value="GIY_YIG"/>
    <property type="match status" value="1"/>
</dbReference>
<dbReference type="STRING" id="582402.Hbal_1636"/>
<sequence>MKGRSVRLFLVDGTPTGLITAEVMNWVGHVLMTPRSRLVDALAREEASRTGVYILLGEDPENPTRTKAYIGEGDNIANRIKAHAKDETKDFWTRACLISSKDKNLTKAHIRYLEGRLIDKAIQAGRADLANGTSPDIVNFLPESDESDMEFFLSQIEVVLPVLGVDILRERPKVSLSTDTTTSLQKDVQSPHILALYLESKKHGYRAQAIEQDGEFVVLKGSTALADPPHTSDGYAKLRISLIENNTLASSEPDNGLLVFLQDVSFNSPSAAASVISGRNSNGRWEWRLMDTNQTLKDWQIQQLESKLTD</sequence>
<organism evidence="2 3">
    <name type="scientific">Hirschia baltica (strain ATCC 49814 / DSM 5838 / IFAM 1418)</name>
    <dbReference type="NCBI Taxonomy" id="582402"/>
    <lineage>
        <taxon>Bacteria</taxon>
        <taxon>Pseudomonadati</taxon>
        <taxon>Pseudomonadota</taxon>
        <taxon>Alphaproteobacteria</taxon>
        <taxon>Hyphomonadales</taxon>
        <taxon>Hyphomonadaceae</taxon>
        <taxon>Hirschia</taxon>
    </lineage>
</organism>
<evidence type="ECO:0000313" key="3">
    <source>
        <dbReference type="Proteomes" id="UP000002745"/>
    </source>
</evidence>
<evidence type="ECO:0000259" key="1">
    <source>
        <dbReference type="PROSITE" id="PS50164"/>
    </source>
</evidence>
<dbReference type="EMBL" id="CP001678">
    <property type="protein sequence ID" value="ACT59324.1"/>
    <property type="molecule type" value="Genomic_DNA"/>
</dbReference>